<dbReference type="Gene3D" id="3.40.50.300">
    <property type="entry name" value="P-loop containing nucleotide triphosphate hydrolases"/>
    <property type="match status" value="1"/>
</dbReference>
<dbReference type="PROSITE" id="PS51718">
    <property type="entry name" value="G_DYNAMIN_2"/>
    <property type="match status" value="1"/>
</dbReference>
<accession>A0ABR4B1F8</accession>
<evidence type="ECO:0000313" key="10">
    <source>
        <dbReference type="Proteomes" id="UP001590951"/>
    </source>
</evidence>
<dbReference type="InterPro" id="IPR027094">
    <property type="entry name" value="Mitofusin_fam"/>
</dbReference>
<evidence type="ECO:0000256" key="3">
    <source>
        <dbReference type="ARBA" id="ARBA00022801"/>
    </source>
</evidence>
<evidence type="ECO:0000256" key="1">
    <source>
        <dbReference type="ARBA" id="ARBA00004370"/>
    </source>
</evidence>
<evidence type="ECO:0000256" key="4">
    <source>
        <dbReference type="ARBA" id="ARBA00023054"/>
    </source>
</evidence>
<dbReference type="InterPro" id="IPR027417">
    <property type="entry name" value="P-loop_NTPase"/>
</dbReference>
<keyword evidence="5" id="KW-0342">GTP-binding</keyword>
<dbReference type="Proteomes" id="UP001590951">
    <property type="component" value="Unassembled WGS sequence"/>
</dbReference>
<keyword evidence="3" id="KW-0378">Hydrolase</keyword>
<dbReference type="EMBL" id="JBHFEH010000043">
    <property type="protein sequence ID" value="KAL2050761.1"/>
    <property type="molecule type" value="Genomic_DNA"/>
</dbReference>
<feature type="compositionally biased region" description="Polar residues" evidence="7">
    <location>
        <begin position="1"/>
        <end position="17"/>
    </location>
</feature>
<keyword evidence="4" id="KW-0175">Coiled coil</keyword>
<evidence type="ECO:0000256" key="5">
    <source>
        <dbReference type="ARBA" id="ARBA00023134"/>
    </source>
</evidence>
<dbReference type="SUPFAM" id="SSF52540">
    <property type="entry name" value="P-loop containing nucleoside triphosphate hydrolases"/>
    <property type="match status" value="1"/>
</dbReference>
<evidence type="ECO:0000256" key="7">
    <source>
        <dbReference type="SAM" id="MobiDB-lite"/>
    </source>
</evidence>
<comment type="subcellular location">
    <subcellularLocation>
        <location evidence="1">Membrane</location>
    </subcellularLocation>
</comment>
<dbReference type="Pfam" id="PF00350">
    <property type="entry name" value="Dynamin_N"/>
    <property type="match status" value="1"/>
</dbReference>
<evidence type="ECO:0000259" key="8">
    <source>
        <dbReference type="PROSITE" id="PS51718"/>
    </source>
</evidence>
<evidence type="ECO:0000313" key="9">
    <source>
        <dbReference type="EMBL" id="KAL2050761.1"/>
    </source>
</evidence>
<sequence length="872" mass="96661">MLGQDSGSASGNVTGDSTVERGGLDMKLQTGLAFDQATMLADISDTGKRRLQSMSLLFADTISTERDRQGQPGLLQAISYDQNQVVLSQAVKHTVEMLRKLQEMNAKWPAHYPSTRQPQTPPTAGGDSRPGLVRNQLTTTGTNPGSLHPLSKPKQLKRAVTSSNQEGESSKRSKQTTAPEPCLITPQIAQEFFILKLDLKLGALSQTELVHSLEKSSIASLLDDKISQSVRHLLALIERIEDTSSKVLITGDLNAGKSTFCNALLRRKVLPEDQQPCTNIFCEVLDVRENGGLEEVHAVHREATYNRNNESTYDAYTLHNLEQIVGDSMRYTQAKVYLKDIRTPGQSLLNNDTVDISIIDAPGLNKDSLRTTAIFSRQEESDIVVFVLRAENHFTLSAKEFIQNAAHEKAYIFMVVNRFDNIRDQDRCQRAILDQVQALSPHTFEESAELVHFVSSNAVPITLPNATSSSGGDRYPSNDDDDPKDEGKGKATERAKLQDFQTLEESLRRFVLEKRARSKLAPAKTYVLKVLSDINALATVNRDVSQSELDRVTRELADLEPVCEESKKVRAQVVYDIDLIIEETVRSIYAFTRSELNLTVSHIAEEDLRVPYPGIFGLSDYATSIKAAMLSRVSEAVTRSEQYARGRTVQAVNSIASLGLLHLGNEYTTLTFREDIMFKRRRDMLARQVDANLGFWDFFATDLLVQNQEKIAGTSIAVSVLTLLGGRMIGGLGWVDGVLGTIKIIGSRNTRALILPSLLVTTVGAATYVLHQVPNFLPRCMSAKISASLVQLDLVHTNCERISAEVRKVLQFPTDNLRMGLQLSIDKFATKREAMRKAKGESEVAWKYFANLVVESRDSITSVGDVNLERGS</sequence>
<feature type="region of interest" description="Disordered" evidence="7">
    <location>
        <begin position="1"/>
        <end position="21"/>
    </location>
</feature>
<feature type="domain" description="Dynamin-type G" evidence="8">
    <location>
        <begin position="241"/>
        <end position="522"/>
    </location>
</feature>
<protein>
    <recommendedName>
        <fullName evidence="8">Dynamin-type G domain-containing protein</fullName>
    </recommendedName>
</protein>
<gene>
    <name evidence="9" type="ORF">ABVK25_008999</name>
</gene>
<keyword evidence="10" id="KW-1185">Reference proteome</keyword>
<comment type="caution">
    <text evidence="9">The sequence shown here is derived from an EMBL/GenBank/DDBJ whole genome shotgun (WGS) entry which is preliminary data.</text>
</comment>
<feature type="region of interest" description="Disordered" evidence="7">
    <location>
        <begin position="110"/>
        <end position="181"/>
    </location>
</feature>
<feature type="compositionally biased region" description="Polar residues" evidence="7">
    <location>
        <begin position="135"/>
        <end position="145"/>
    </location>
</feature>
<reference evidence="9 10" key="1">
    <citation type="submission" date="2024-09" db="EMBL/GenBank/DDBJ databases">
        <title>Rethinking Asexuality: The Enigmatic Case of Functional Sexual Genes in Lepraria (Stereocaulaceae).</title>
        <authorList>
            <person name="Doellman M."/>
            <person name="Sun Y."/>
            <person name="Barcenas-Pena A."/>
            <person name="Lumbsch H.T."/>
            <person name="Grewe F."/>
        </authorList>
    </citation>
    <scope>NUCLEOTIDE SEQUENCE [LARGE SCALE GENOMIC DNA]</scope>
    <source>
        <strain evidence="9 10">Grewe 0041</strain>
    </source>
</reference>
<evidence type="ECO:0000256" key="6">
    <source>
        <dbReference type="ARBA" id="ARBA00023136"/>
    </source>
</evidence>
<feature type="region of interest" description="Disordered" evidence="7">
    <location>
        <begin position="464"/>
        <end position="493"/>
    </location>
</feature>
<dbReference type="InterPro" id="IPR030381">
    <property type="entry name" value="G_DYNAMIN_dom"/>
</dbReference>
<proteinExistence type="predicted"/>
<dbReference type="InterPro" id="IPR045063">
    <property type="entry name" value="Dynamin_N"/>
</dbReference>
<dbReference type="PANTHER" id="PTHR10465:SF0">
    <property type="entry name" value="SARCALUMENIN"/>
    <property type="match status" value="1"/>
</dbReference>
<organism evidence="9 10">
    <name type="scientific">Lepraria finkii</name>
    <dbReference type="NCBI Taxonomy" id="1340010"/>
    <lineage>
        <taxon>Eukaryota</taxon>
        <taxon>Fungi</taxon>
        <taxon>Dikarya</taxon>
        <taxon>Ascomycota</taxon>
        <taxon>Pezizomycotina</taxon>
        <taxon>Lecanoromycetes</taxon>
        <taxon>OSLEUM clade</taxon>
        <taxon>Lecanoromycetidae</taxon>
        <taxon>Lecanorales</taxon>
        <taxon>Lecanorineae</taxon>
        <taxon>Stereocaulaceae</taxon>
        <taxon>Lepraria</taxon>
    </lineage>
</organism>
<keyword evidence="6" id="KW-0472">Membrane</keyword>
<dbReference type="PANTHER" id="PTHR10465">
    <property type="entry name" value="TRANSMEMBRANE GTPASE FZO1"/>
    <property type="match status" value="1"/>
</dbReference>
<keyword evidence="2" id="KW-0547">Nucleotide-binding</keyword>
<name>A0ABR4B1F8_9LECA</name>
<evidence type="ECO:0000256" key="2">
    <source>
        <dbReference type="ARBA" id="ARBA00022741"/>
    </source>
</evidence>